<dbReference type="InterPro" id="IPR050465">
    <property type="entry name" value="UPF0194_transport"/>
</dbReference>
<evidence type="ECO:0000313" key="4">
    <source>
        <dbReference type="EMBL" id="EHY32463.1"/>
    </source>
</evidence>
<keyword evidence="5" id="KW-1185">Reference proteome</keyword>
<comment type="subcellular location">
    <subcellularLocation>
        <location evidence="1">Cell envelope</location>
    </subcellularLocation>
</comment>
<comment type="caution">
    <text evidence="4">The sequence shown here is derived from an EMBL/GenBank/DDBJ whole genome shotgun (WGS) entry which is preliminary data.</text>
</comment>
<dbReference type="HOGENOM" id="CLU_018816_6_3_4"/>
<dbReference type="Gene3D" id="2.40.30.170">
    <property type="match status" value="1"/>
</dbReference>
<evidence type="ECO:0000256" key="1">
    <source>
        <dbReference type="ARBA" id="ARBA00004196"/>
    </source>
</evidence>
<evidence type="ECO:0000256" key="2">
    <source>
        <dbReference type="ARBA" id="ARBA00023054"/>
    </source>
</evidence>
<dbReference type="EMBL" id="AFBQ01000016">
    <property type="protein sequence ID" value="EHY32463.1"/>
    <property type="molecule type" value="Genomic_DNA"/>
</dbReference>
<reference evidence="4 5" key="1">
    <citation type="submission" date="2011-11" db="EMBL/GenBank/DDBJ databases">
        <authorList>
            <person name="Weinstock G."/>
            <person name="Sodergren E."/>
            <person name="Clifton S."/>
            <person name="Fulton L."/>
            <person name="Fulton B."/>
            <person name="Courtney L."/>
            <person name="Fronick C."/>
            <person name="Harrison M."/>
            <person name="Strong C."/>
            <person name="Farmer C."/>
            <person name="Delahaunty K."/>
            <person name="Markovic C."/>
            <person name="Hall O."/>
            <person name="Minx P."/>
            <person name="Tomlinson C."/>
            <person name="Mitreva M."/>
            <person name="Hou S."/>
            <person name="Chen J."/>
            <person name="Wollam A."/>
            <person name="Pepin K.H."/>
            <person name="Johnson M."/>
            <person name="Bhonagiri V."/>
            <person name="Zhang X."/>
            <person name="Suruliraj S."/>
            <person name="Warren W."/>
            <person name="Chinwalla A."/>
            <person name="Mardis E.R."/>
            <person name="Wilson R.K."/>
        </authorList>
    </citation>
    <scope>NUCLEOTIDE SEQUENCE [LARGE SCALE GENOMIC DNA]</scope>
    <source>
        <strain evidence="4 5">YIT 11816</strain>
    </source>
</reference>
<dbReference type="RefSeq" id="WP_008540495.1">
    <property type="nucleotide sequence ID" value="NZ_JH604850.1"/>
</dbReference>
<gene>
    <name evidence="4" type="ORF">HMPREF9440_00145</name>
</gene>
<dbReference type="Gene3D" id="2.40.50.100">
    <property type="match status" value="1"/>
</dbReference>
<keyword evidence="2 3" id="KW-0175">Coiled coil</keyword>
<evidence type="ECO:0000256" key="3">
    <source>
        <dbReference type="SAM" id="Coils"/>
    </source>
</evidence>
<dbReference type="AlphaFoldDB" id="H3KBP9"/>
<dbReference type="PATRIC" id="fig|762967.3.peg.128"/>
<dbReference type="STRING" id="762967.HMPREF9440_00145"/>
<organism evidence="4 5">
    <name type="scientific">Sutterella parvirubra YIT 11816</name>
    <dbReference type="NCBI Taxonomy" id="762967"/>
    <lineage>
        <taxon>Bacteria</taxon>
        <taxon>Pseudomonadati</taxon>
        <taxon>Pseudomonadota</taxon>
        <taxon>Betaproteobacteria</taxon>
        <taxon>Burkholderiales</taxon>
        <taxon>Sutterellaceae</taxon>
        <taxon>Sutterella</taxon>
    </lineage>
</organism>
<dbReference type="Proteomes" id="UP000004956">
    <property type="component" value="Unassembled WGS sequence"/>
</dbReference>
<name>H3KBP9_9BURK</name>
<dbReference type="GO" id="GO:0030313">
    <property type="term" value="C:cell envelope"/>
    <property type="evidence" value="ECO:0007669"/>
    <property type="project" value="UniProtKB-SubCell"/>
</dbReference>
<dbReference type="PANTHER" id="PTHR32347:SF23">
    <property type="entry name" value="BLL5650 PROTEIN"/>
    <property type="match status" value="1"/>
</dbReference>
<accession>H3KBP9</accession>
<protein>
    <submittedName>
        <fullName evidence="4">Auxiliary transport protein, membrane fusion protein family protein</fullName>
    </submittedName>
</protein>
<evidence type="ECO:0000313" key="5">
    <source>
        <dbReference type="Proteomes" id="UP000004956"/>
    </source>
</evidence>
<dbReference type="PANTHER" id="PTHR32347">
    <property type="entry name" value="EFFLUX SYSTEM COMPONENT YKNX-RELATED"/>
    <property type="match status" value="1"/>
</dbReference>
<proteinExistence type="predicted"/>
<feature type="coiled-coil region" evidence="3">
    <location>
        <begin position="151"/>
        <end position="178"/>
    </location>
</feature>
<sequence length="329" mass="35279">MTTSKPLRILVFLIAAGLAAALLWNLRTPSGPAAPGTRAWGHVDTREISLAFEASGRIAEMIPEEGVRVEAGAVMGKLDTELLGIQLKLAEANARAAEADLALAREGYRKEDITEAERKTEALTTQAQLAARTAARLENLAKADAASEQALDDARFAAKAAKEELAAAKAQLSRLHAGLRPQEVAKAEAAAAAAREEVRSITYRMEKASVLRAPIAGVVRSRLAEPGDMASAARTVFKLSVTDPKWVRAYVTEAQLGLVKEGSRARVMTDTTEPLEATVAFISSTAEFTPKTVQTEELRTALVYEVKLTLADPENRLRLGQPVTVEFAP</sequence>
<dbReference type="OrthoDB" id="9813967at2"/>